<organism evidence="5 6">
    <name type="scientific">Enterococcus termitis</name>
    <dbReference type="NCBI Taxonomy" id="332950"/>
    <lineage>
        <taxon>Bacteria</taxon>
        <taxon>Bacillati</taxon>
        <taxon>Bacillota</taxon>
        <taxon>Bacilli</taxon>
        <taxon>Lactobacillales</taxon>
        <taxon>Enterococcaceae</taxon>
        <taxon>Enterococcus</taxon>
    </lineage>
</organism>
<dbReference type="PATRIC" id="fig|332950.4.peg.3431"/>
<protein>
    <submittedName>
        <fullName evidence="5">Oxidoreductase</fullName>
    </submittedName>
</protein>
<dbReference type="InterPro" id="IPR055170">
    <property type="entry name" value="GFO_IDH_MocA-like_dom"/>
</dbReference>
<dbReference type="Pfam" id="PF22725">
    <property type="entry name" value="GFO_IDH_MocA_C3"/>
    <property type="match status" value="1"/>
</dbReference>
<keyword evidence="6" id="KW-1185">Reference proteome</keyword>
<dbReference type="AlphaFoldDB" id="A0A1E5GB16"/>
<dbReference type="EMBL" id="MIJY01000044">
    <property type="protein sequence ID" value="OEG09904.1"/>
    <property type="molecule type" value="Genomic_DNA"/>
</dbReference>
<proteinExistence type="inferred from homology"/>
<evidence type="ECO:0000259" key="3">
    <source>
        <dbReference type="Pfam" id="PF01408"/>
    </source>
</evidence>
<evidence type="ECO:0000313" key="5">
    <source>
        <dbReference type="EMBL" id="OEG09904.1"/>
    </source>
</evidence>
<dbReference type="InterPro" id="IPR000683">
    <property type="entry name" value="Gfo/Idh/MocA-like_OxRdtase_N"/>
</dbReference>
<feature type="domain" description="Gfo/Idh/MocA-like oxidoreductase N-terminal" evidence="3">
    <location>
        <begin position="5"/>
        <end position="121"/>
    </location>
</feature>
<dbReference type="OrthoDB" id="9815825at2"/>
<keyword evidence="2" id="KW-0560">Oxidoreductase</keyword>
<dbReference type="RefSeq" id="WP_069664657.1">
    <property type="nucleotide sequence ID" value="NZ_JBHUJJ010000001.1"/>
</dbReference>
<evidence type="ECO:0000256" key="1">
    <source>
        <dbReference type="ARBA" id="ARBA00010928"/>
    </source>
</evidence>
<dbReference type="Pfam" id="PF01408">
    <property type="entry name" value="GFO_IDH_MocA"/>
    <property type="match status" value="1"/>
</dbReference>
<name>A0A1E5GB16_9ENTE</name>
<dbReference type="Proteomes" id="UP000095094">
    <property type="component" value="Unassembled WGS sequence"/>
</dbReference>
<dbReference type="Gene3D" id="3.40.50.720">
    <property type="entry name" value="NAD(P)-binding Rossmann-like Domain"/>
    <property type="match status" value="1"/>
</dbReference>
<evidence type="ECO:0000259" key="4">
    <source>
        <dbReference type="Pfam" id="PF22725"/>
    </source>
</evidence>
<dbReference type="SUPFAM" id="SSF55347">
    <property type="entry name" value="Glyceraldehyde-3-phosphate dehydrogenase-like, C-terminal domain"/>
    <property type="match status" value="1"/>
</dbReference>
<comment type="similarity">
    <text evidence="1">Belongs to the Gfo/Idh/MocA family.</text>
</comment>
<reference evidence="6" key="1">
    <citation type="submission" date="2016-09" db="EMBL/GenBank/DDBJ databases">
        <authorList>
            <person name="Gulvik C.A."/>
        </authorList>
    </citation>
    <scope>NUCLEOTIDE SEQUENCE [LARGE SCALE GENOMIC DNA]</scope>
    <source>
        <strain evidence="6">LMG 8895</strain>
    </source>
</reference>
<dbReference type="GO" id="GO:0000166">
    <property type="term" value="F:nucleotide binding"/>
    <property type="evidence" value="ECO:0007669"/>
    <property type="project" value="InterPro"/>
</dbReference>
<evidence type="ECO:0000313" key="6">
    <source>
        <dbReference type="Proteomes" id="UP000095094"/>
    </source>
</evidence>
<dbReference type="GO" id="GO:0016491">
    <property type="term" value="F:oxidoreductase activity"/>
    <property type="evidence" value="ECO:0007669"/>
    <property type="project" value="UniProtKB-KW"/>
</dbReference>
<comment type="caution">
    <text evidence="5">The sequence shown here is derived from an EMBL/GenBank/DDBJ whole genome shotgun (WGS) entry which is preliminary data.</text>
</comment>
<gene>
    <name evidence="5" type="ORF">BCR25_10400</name>
</gene>
<sequence length="324" mass="35968">MKKIRYGILSTAQIVPRFVQGIRASQAGEAFAIASRALPKAEKMAKELAIPKAYGSYEALCKDQEIDVVYVATYNKGHYECAKLALLHGKHVLVEKPFTLYSEQAAELFELAEKNGCFLMEAQKSVFLPTTQKVKQAIQQNKIGNVHFMKSITTYPSVDHIAWFHSLDSGGGALHGSGSYPIQYMQFLLDQPITAYAGNATGEKNKTDDQVDLSLAFQNQVLGNIFVSVKVDIPSKLTIYGEKGRIDVPTFWKAKQAILSSKDGQQEILTGDFESEFTFEIDHVNECLQQGLLESPVMTKKITMETVALVDKLYQKWVGEGQIG</sequence>
<dbReference type="InterPro" id="IPR036291">
    <property type="entry name" value="NAD(P)-bd_dom_sf"/>
</dbReference>
<dbReference type="SUPFAM" id="SSF51735">
    <property type="entry name" value="NAD(P)-binding Rossmann-fold domains"/>
    <property type="match status" value="1"/>
</dbReference>
<dbReference type="PANTHER" id="PTHR22604">
    <property type="entry name" value="OXIDOREDUCTASES"/>
    <property type="match status" value="1"/>
</dbReference>
<dbReference type="Gene3D" id="3.30.360.10">
    <property type="entry name" value="Dihydrodipicolinate Reductase, domain 2"/>
    <property type="match status" value="1"/>
</dbReference>
<dbReference type="PANTHER" id="PTHR22604:SF105">
    <property type="entry name" value="TRANS-1,2-DIHYDROBENZENE-1,2-DIOL DEHYDROGENASE"/>
    <property type="match status" value="1"/>
</dbReference>
<dbReference type="InterPro" id="IPR050984">
    <property type="entry name" value="Gfo/Idh/MocA_domain"/>
</dbReference>
<evidence type="ECO:0000256" key="2">
    <source>
        <dbReference type="ARBA" id="ARBA00023002"/>
    </source>
</evidence>
<feature type="domain" description="GFO/IDH/MocA-like oxidoreductase" evidence="4">
    <location>
        <begin position="132"/>
        <end position="246"/>
    </location>
</feature>
<accession>A0A1E5GB16</accession>